<dbReference type="PROSITE" id="PS50262">
    <property type="entry name" value="G_PROTEIN_RECEP_F1_2"/>
    <property type="match status" value="1"/>
</dbReference>
<keyword evidence="3 9" id="KW-1133">Transmembrane helix</keyword>
<evidence type="ECO:0000256" key="2">
    <source>
        <dbReference type="ARBA" id="ARBA00022692"/>
    </source>
</evidence>
<reference evidence="12" key="1">
    <citation type="submission" date="2025-08" db="UniProtKB">
        <authorList>
            <consortium name="RefSeq"/>
        </authorList>
    </citation>
    <scope>IDENTIFICATION</scope>
</reference>
<dbReference type="Pfam" id="PF00001">
    <property type="entry name" value="7tm_1"/>
    <property type="match status" value="1"/>
</dbReference>
<feature type="compositionally biased region" description="Low complexity" evidence="8">
    <location>
        <begin position="270"/>
        <end position="280"/>
    </location>
</feature>
<comment type="subcellular location">
    <subcellularLocation>
        <location evidence="1">Membrane</location>
        <topology evidence="1">Multi-pass membrane protein</topology>
    </subcellularLocation>
</comment>
<feature type="transmembrane region" description="Helical" evidence="9">
    <location>
        <begin position="349"/>
        <end position="370"/>
    </location>
</feature>
<evidence type="ECO:0000256" key="7">
    <source>
        <dbReference type="ARBA" id="ARBA00023224"/>
    </source>
</evidence>
<keyword evidence="11" id="KW-1185">Reference proteome</keyword>
<keyword evidence="7" id="KW-0807">Transducer</keyword>
<feature type="domain" description="G-protein coupled receptors family 1 profile" evidence="10">
    <location>
        <begin position="50"/>
        <end position="368"/>
    </location>
</feature>
<evidence type="ECO:0000256" key="8">
    <source>
        <dbReference type="SAM" id="MobiDB-lite"/>
    </source>
</evidence>
<dbReference type="GeneID" id="101855033"/>
<evidence type="ECO:0000256" key="3">
    <source>
        <dbReference type="ARBA" id="ARBA00022989"/>
    </source>
</evidence>
<dbReference type="Gene3D" id="1.20.1070.10">
    <property type="entry name" value="Rhodopsin 7-helix transmembrane proteins"/>
    <property type="match status" value="1"/>
</dbReference>
<keyword evidence="5 9" id="KW-0472">Membrane</keyword>
<evidence type="ECO:0000256" key="9">
    <source>
        <dbReference type="SAM" id="Phobius"/>
    </source>
</evidence>
<feature type="region of interest" description="Disordered" evidence="8">
    <location>
        <begin position="243"/>
        <end position="280"/>
    </location>
</feature>
<keyword evidence="6 12" id="KW-0675">Receptor</keyword>
<sequence length="397" mass="44248">MNLSQQASQQNATSSLAAWADSEVENLLYKIEIVLNQTLTVAMMVMSVVGNTLATLVLSRRAFRHLPTSVYLRFLAVMDAGTVVTGLTHRFTLAVADYDFRATGNIPCQLQVFTVYVFTELSAWTLIVVTSERVVCILKPHKVKLLCTKFKSYVILVSLTVIFFTANLPILFIFGRKYVYDPVLNVTIEEPCVPISTDEDLNKVWFMSHFIKQSLVPFIIIFVMNIIMIVGLFKRKEFVKESMRSGGGGGKKRQISAKSQGNSSTAESMTPSTSVQSVSSTTQIVVTSQPTSGEGSSSQAASRRETALTKNLIMVNVVFLMCTFPIGIYQQIVPRPPEKDLDPPSETIVFSMLVFVLYLNNTLNIFLYCANGSRFKKELSSMLKEMKLFCKGSQKYS</sequence>
<evidence type="ECO:0000256" key="4">
    <source>
        <dbReference type="ARBA" id="ARBA00023040"/>
    </source>
</evidence>
<keyword evidence="4" id="KW-0297">G-protein coupled receptor</keyword>
<dbReference type="RefSeq" id="XP_005102493.1">
    <property type="nucleotide sequence ID" value="XM_005102436.1"/>
</dbReference>
<protein>
    <submittedName>
        <fullName evidence="12">Thyrotropin-releasing hormone receptor</fullName>
    </submittedName>
</protein>
<dbReference type="InterPro" id="IPR000276">
    <property type="entry name" value="GPCR_Rhodpsn"/>
</dbReference>
<dbReference type="PRINTS" id="PR00237">
    <property type="entry name" value="GPCRRHODOPSN"/>
</dbReference>
<evidence type="ECO:0000256" key="5">
    <source>
        <dbReference type="ARBA" id="ARBA00023136"/>
    </source>
</evidence>
<feature type="transmembrane region" description="Helical" evidence="9">
    <location>
        <begin position="109"/>
        <end position="129"/>
    </location>
</feature>
<dbReference type="Proteomes" id="UP000694888">
    <property type="component" value="Unplaced"/>
</dbReference>
<evidence type="ECO:0000313" key="11">
    <source>
        <dbReference type="Proteomes" id="UP000694888"/>
    </source>
</evidence>
<proteinExistence type="predicted"/>
<gene>
    <name evidence="12" type="primary">LOC101855033</name>
</gene>
<name>A0ABM0JVG2_APLCA</name>
<organism evidence="11 12">
    <name type="scientific">Aplysia californica</name>
    <name type="common">California sea hare</name>
    <dbReference type="NCBI Taxonomy" id="6500"/>
    <lineage>
        <taxon>Eukaryota</taxon>
        <taxon>Metazoa</taxon>
        <taxon>Spiralia</taxon>
        <taxon>Lophotrochozoa</taxon>
        <taxon>Mollusca</taxon>
        <taxon>Gastropoda</taxon>
        <taxon>Heterobranchia</taxon>
        <taxon>Euthyneura</taxon>
        <taxon>Tectipleura</taxon>
        <taxon>Aplysiida</taxon>
        <taxon>Aplysioidea</taxon>
        <taxon>Aplysiidae</taxon>
        <taxon>Aplysia</taxon>
    </lineage>
</organism>
<accession>A0ABM0JVG2</accession>
<feature type="transmembrane region" description="Helical" evidence="9">
    <location>
        <begin position="70"/>
        <end position="89"/>
    </location>
</feature>
<dbReference type="PANTHER" id="PTHR24243">
    <property type="entry name" value="G-PROTEIN COUPLED RECEPTOR"/>
    <property type="match status" value="1"/>
</dbReference>
<feature type="compositionally biased region" description="Polar residues" evidence="8">
    <location>
        <begin position="256"/>
        <end position="269"/>
    </location>
</feature>
<feature type="transmembrane region" description="Helical" evidence="9">
    <location>
        <begin position="312"/>
        <end position="329"/>
    </location>
</feature>
<dbReference type="SUPFAM" id="SSF81321">
    <property type="entry name" value="Family A G protein-coupled receptor-like"/>
    <property type="match status" value="1"/>
</dbReference>
<dbReference type="InterPro" id="IPR017452">
    <property type="entry name" value="GPCR_Rhodpsn_7TM"/>
</dbReference>
<evidence type="ECO:0000256" key="1">
    <source>
        <dbReference type="ARBA" id="ARBA00004141"/>
    </source>
</evidence>
<keyword evidence="2 9" id="KW-0812">Transmembrane</keyword>
<feature type="transmembrane region" description="Helical" evidence="9">
    <location>
        <begin position="215"/>
        <end position="233"/>
    </location>
</feature>
<evidence type="ECO:0000256" key="6">
    <source>
        <dbReference type="ARBA" id="ARBA00023170"/>
    </source>
</evidence>
<evidence type="ECO:0000259" key="10">
    <source>
        <dbReference type="PROSITE" id="PS50262"/>
    </source>
</evidence>
<dbReference type="PANTHER" id="PTHR24243:SF230">
    <property type="entry name" value="G-PROTEIN COUPLED RECEPTORS FAMILY 1 PROFILE DOMAIN-CONTAINING PROTEIN"/>
    <property type="match status" value="1"/>
</dbReference>
<feature type="transmembrane region" description="Helical" evidence="9">
    <location>
        <begin position="150"/>
        <end position="174"/>
    </location>
</feature>
<evidence type="ECO:0000313" key="12">
    <source>
        <dbReference type="RefSeq" id="XP_005102493.1"/>
    </source>
</evidence>
<feature type="transmembrane region" description="Helical" evidence="9">
    <location>
        <begin position="39"/>
        <end position="58"/>
    </location>
</feature>